<dbReference type="Gene3D" id="3.30.479.30">
    <property type="entry name" value="Band 7 domain"/>
    <property type="match status" value="1"/>
</dbReference>
<name>A0A4P6ZMC2_9LACO</name>
<protein>
    <submittedName>
        <fullName evidence="3">SPFH domain-containing protein</fullName>
    </submittedName>
</protein>
<keyword evidence="1" id="KW-0812">Transmembrane</keyword>
<evidence type="ECO:0000313" key="3">
    <source>
        <dbReference type="EMBL" id="QBP18763.1"/>
    </source>
</evidence>
<dbReference type="SMART" id="SM00244">
    <property type="entry name" value="PHB"/>
    <property type="match status" value="1"/>
</dbReference>
<gene>
    <name evidence="3" type="ORF">ELX58_06550</name>
</gene>
<evidence type="ECO:0000259" key="2">
    <source>
        <dbReference type="SMART" id="SM00244"/>
    </source>
</evidence>
<dbReference type="CDD" id="cd03402">
    <property type="entry name" value="SPFH_like_u2"/>
    <property type="match status" value="1"/>
</dbReference>
<evidence type="ECO:0000313" key="4">
    <source>
        <dbReference type="Proteomes" id="UP000294321"/>
    </source>
</evidence>
<keyword evidence="1" id="KW-0472">Membrane</keyword>
<dbReference type="OrthoDB" id="9813479at2"/>
<keyword evidence="4" id="KW-1185">Reference proteome</keyword>
<sequence>MKEKIAFHVNGYVGLIVAILLALVSIVAVISKSVSGIAFGTLGLIIAFVIASSLTVIQPNEAKVLTFFGRYIGTIRDAGLFVTVPLTNKTPVSLRVRNFNSQIIKVNDQQGNPVEISAVIVYKVVDTAQALFNVEDYEHFIAVQSESAIRHVSGEYPYDSFDNPHAKTLRGNSADVSHELTVELQDRLKIAGLKIIETRINHLAYATEIASAMLQRQQASAILSARKIIVKGAVSIAESAIDELEKEGHHKLSPAHEDQMLNNLLVSIINERGTQNVINTDDIK</sequence>
<organism evidence="3 4">
    <name type="scientific">Acetilactobacillus jinshanensis</name>
    <dbReference type="NCBI Taxonomy" id="1720083"/>
    <lineage>
        <taxon>Bacteria</taxon>
        <taxon>Bacillati</taxon>
        <taxon>Bacillota</taxon>
        <taxon>Bacilli</taxon>
        <taxon>Lactobacillales</taxon>
        <taxon>Lactobacillaceae</taxon>
        <taxon>Acetilactobacillus</taxon>
    </lineage>
</organism>
<proteinExistence type="predicted"/>
<dbReference type="RefSeq" id="WP_133442321.1">
    <property type="nucleotide sequence ID" value="NZ_CP034726.1"/>
</dbReference>
<dbReference type="PANTHER" id="PTHR43446:SF1">
    <property type="entry name" value="BAND 7 DOMAIN-CONTAINING PROTEIN"/>
    <property type="match status" value="1"/>
</dbReference>
<dbReference type="Pfam" id="PF01145">
    <property type="entry name" value="Band_7"/>
    <property type="match status" value="1"/>
</dbReference>
<reference evidence="4" key="1">
    <citation type="submission" date="2018-12" db="EMBL/GenBank/DDBJ databases">
        <title>A new species of lactobacillus.</title>
        <authorList>
            <person name="Jian Y."/>
            <person name="Xin L."/>
            <person name="Hong Z.J."/>
            <person name="Ming L.Z."/>
            <person name="Hong X.Z."/>
        </authorList>
    </citation>
    <scope>NUCLEOTIDE SEQUENCE [LARGE SCALE GENOMIC DNA]</scope>
    <source>
        <strain evidence="4">HSLZ-75</strain>
    </source>
</reference>
<keyword evidence="1" id="KW-1133">Transmembrane helix</keyword>
<evidence type="ECO:0000256" key="1">
    <source>
        <dbReference type="SAM" id="Phobius"/>
    </source>
</evidence>
<dbReference type="EMBL" id="CP034726">
    <property type="protein sequence ID" value="QBP18763.1"/>
    <property type="molecule type" value="Genomic_DNA"/>
</dbReference>
<feature type="transmembrane region" description="Helical" evidence="1">
    <location>
        <begin position="12"/>
        <end position="31"/>
    </location>
</feature>
<dbReference type="AlphaFoldDB" id="A0A4P6ZMC2"/>
<accession>A0A4P6ZMC2</accession>
<feature type="domain" description="Band 7" evidence="2">
    <location>
        <begin position="52"/>
        <end position="217"/>
    </location>
</feature>
<dbReference type="KEGG" id="lji:ELX58_06550"/>
<dbReference type="InterPro" id="IPR036013">
    <property type="entry name" value="Band_7/SPFH_dom_sf"/>
</dbReference>
<dbReference type="Proteomes" id="UP000294321">
    <property type="component" value="Chromosome"/>
</dbReference>
<dbReference type="PANTHER" id="PTHR43446">
    <property type="entry name" value="MEMBRANE PROTEIN-RELATED"/>
    <property type="match status" value="1"/>
</dbReference>
<feature type="transmembrane region" description="Helical" evidence="1">
    <location>
        <begin position="37"/>
        <end position="57"/>
    </location>
</feature>
<dbReference type="SUPFAM" id="SSF117892">
    <property type="entry name" value="Band 7/SPFH domain"/>
    <property type="match status" value="1"/>
</dbReference>
<dbReference type="InterPro" id="IPR001107">
    <property type="entry name" value="Band_7"/>
</dbReference>